<gene>
    <name evidence="2" type="ORF">PoB_004063300</name>
</gene>
<evidence type="ECO:0000313" key="3">
    <source>
        <dbReference type="Proteomes" id="UP000735302"/>
    </source>
</evidence>
<dbReference type="PANTHER" id="PTHR46928:SF1">
    <property type="entry name" value="MESENCHYME-SPECIFIC CELL SURFACE GLYCOPROTEIN"/>
    <property type="match status" value="1"/>
</dbReference>
<accession>A0AAV4B5S7</accession>
<reference evidence="2 3" key="1">
    <citation type="journal article" date="2021" name="Elife">
        <title>Chloroplast acquisition without the gene transfer in kleptoplastic sea slugs, Plakobranchus ocellatus.</title>
        <authorList>
            <person name="Maeda T."/>
            <person name="Takahashi S."/>
            <person name="Yoshida T."/>
            <person name="Shimamura S."/>
            <person name="Takaki Y."/>
            <person name="Nagai Y."/>
            <person name="Toyoda A."/>
            <person name="Suzuki Y."/>
            <person name="Arimoto A."/>
            <person name="Ishii H."/>
            <person name="Satoh N."/>
            <person name="Nishiyama T."/>
            <person name="Hasebe M."/>
            <person name="Maruyama T."/>
            <person name="Minagawa J."/>
            <person name="Obokata J."/>
            <person name="Shigenobu S."/>
        </authorList>
    </citation>
    <scope>NUCLEOTIDE SEQUENCE [LARGE SCALE GENOMIC DNA]</scope>
</reference>
<name>A0AAV4B5S7_9GAST</name>
<dbReference type="AlphaFoldDB" id="A0AAV4B5S7"/>
<evidence type="ECO:0000259" key="1">
    <source>
        <dbReference type="Pfam" id="PF22494"/>
    </source>
</evidence>
<dbReference type="PANTHER" id="PTHR46928">
    <property type="entry name" value="MESENCHYME-SPECIFIC CELL SURFACE GLYCOPROTEIN"/>
    <property type="match status" value="1"/>
</dbReference>
<evidence type="ECO:0000313" key="2">
    <source>
        <dbReference type="EMBL" id="GFO14128.1"/>
    </source>
</evidence>
<feature type="domain" description="Choice-of-anchor I" evidence="1">
    <location>
        <begin position="188"/>
        <end position="451"/>
    </location>
</feature>
<sequence length="534" mass="59993">MKPGVSWRYAEFGIFGYQFRVKRSPGARSRALLSAAGAACRCPSPPQDRHYRYKTNLCVCKLIIVYSVYNKVRCPGPPQDRHYRYQTNLCVCKLIIVYSVYNKVRCPGPPQDRHYRYQTNLCVRKLIIVYSVYNKVRCPGPPQNRHYRYRTKMGVCKLIIVYSVYNKVSALVRLKTVTTGIEQRWAFSNNAIGRMDLQDPLTPMSYHNLGRKDWSKFTIDTSYEDGGINQRFHAMSSLYQPGHAVAFTFGNKTWLATADSGKIRRHNIRVGSTTLCSFDESAIGTTWARSNAFSSFLSAQTASELLRNMSNNAVTGRMAFCQLKSIQDGYNPLQLSYNFLTSYGGRGWSLIDASTMDRVYDSGDIMESFFLSDAVTDSQEAVYNSYYYSTNTAQSQYKDRTSINWGPNPSAIATGNINGTQVVVVANGNVGGLYTFSIGINGTTPQVSFENFVRRGSPGLTWTDAYKRSDDAVGEPGIEDLLNRFILHEVVARKEPQAGLGFICRWIEDEGEHVVVAISRIAGVASFYSAEIQP</sequence>
<dbReference type="Pfam" id="PF22494">
    <property type="entry name" value="choice_anch_I"/>
    <property type="match status" value="1"/>
</dbReference>
<proteinExistence type="predicted"/>
<dbReference type="InterPro" id="IPR052956">
    <property type="entry name" value="Mesenchyme-surface_protein"/>
</dbReference>
<dbReference type="InterPro" id="IPR055188">
    <property type="entry name" value="Choice_anch_I"/>
</dbReference>
<organism evidence="2 3">
    <name type="scientific">Plakobranchus ocellatus</name>
    <dbReference type="NCBI Taxonomy" id="259542"/>
    <lineage>
        <taxon>Eukaryota</taxon>
        <taxon>Metazoa</taxon>
        <taxon>Spiralia</taxon>
        <taxon>Lophotrochozoa</taxon>
        <taxon>Mollusca</taxon>
        <taxon>Gastropoda</taxon>
        <taxon>Heterobranchia</taxon>
        <taxon>Euthyneura</taxon>
        <taxon>Panpulmonata</taxon>
        <taxon>Sacoglossa</taxon>
        <taxon>Placobranchoidea</taxon>
        <taxon>Plakobranchidae</taxon>
        <taxon>Plakobranchus</taxon>
    </lineage>
</organism>
<comment type="caution">
    <text evidence="2">The sequence shown here is derived from an EMBL/GenBank/DDBJ whole genome shotgun (WGS) entry which is preliminary data.</text>
</comment>
<dbReference type="Proteomes" id="UP000735302">
    <property type="component" value="Unassembled WGS sequence"/>
</dbReference>
<keyword evidence="3" id="KW-1185">Reference proteome</keyword>
<dbReference type="EMBL" id="BLXT01004526">
    <property type="protein sequence ID" value="GFO14128.1"/>
    <property type="molecule type" value="Genomic_DNA"/>
</dbReference>
<protein>
    <submittedName>
        <fullName evidence="2">Mesenchyme-specific cell surface glycoprotein</fullName>
    </submittedName>
</protein>